<dbReference type="Proteomes" id="UP000176101">
    <property type="component" value="Unassembled WGS sequence"/>
</dbReference>
<dbReference type="PANTHER" id="PTHR43639">
    <property type="entry name" value="OXIDOREDUCTASE, SHORT-CHAIN DEHYDROGENASE/REDUCTASE FAMILY (AFU_ORTHOLOGUE AFUA_5G02870)"/>
    <property type="match status" value="1"/>
</dbReference>
<dbReference type="PANTHER" id="PTHR43639:SF1">
    <property type="entry name" value="SHORT-CHAIN DEHYDROGENASE_REDUCTASE FAMILY PROTEIN"/>
    <property type="match status" value="1"/>
</dbReference>
<dbReference type="Gene3D" id="3.40.50.720">
    <property type="entry name" value="NAD(P)-binding Rossmann-like Domain"/>
    <property type="match status" value="1"/>
</dbReference>
<evidence type="ECO:0000313" key="3">
    <source>
        <dbReference type="EMBL" id="OEV02992.1"/>
    </source>
</evidence>
<dbReference type="FunFam" id="3.40.50.720:FF:000084">
    <property type="entry name" value="Short-chain dehydrogenase reductase"/>
    <property type="match status" value="1"/>
</dbReference>
<dbReference type="Pfam" id="PF13561">
    <property type="entry name" value="adh_short_C2"/>
    <property type="match status" value="1"/>
</dbReference>
<dbReference type="RefSeq" id="WP_070196915.1">
    <property type="nucleotide sequence ID" value="NZ_LJGU01000126.1"/>
</dbReference>
<dbReference type="NCBIfam" id="NF009389">
    <property type="entry name" value="PRK12748.1"/>
    <property type="match status" value="1"/>
</dbReference>
<gene>
    <name evidence="3" type="ORF">AN216_13540</name>
</gene>
<protein>
    <submittedName>
        <fullName evidence="3">3-ketoacyl-ACP reductase</fullName>
    </submittedName>
</protein>
<dbReference type="STRING" id="1075402.AN216_13540"/>
<proteinExistence type="inferred from homology"/>
<dbReference type="EMBL" id="LJGU01000126">
    <property type="protein sequence ID" value="OEV02992.1"/>
    <property type="molecule type" value="Genomic_DNA"/>
</dbReference>
<dbReference type="InterPro" id="IPR036291">
    <property type="entry name" value="NAD(P)-bd_dom_sf"/>
</dbReference>
<organism evidence="3 4">
    <name type="scientific">Streptomyces oceani</name>
    <dbReference type="NCBI Taxonomy" id="1075402"/>
    <lineage>
        <taxon>Bacteria</taxon>
        <taxon>Bacillati</taxon>
        <taxon>Actinomycetota</taxon>
        <taxon>Actinomycetes</taxon>
        <taxon>Kitasatosporales</taxon>
        <taxon>Streptomycetaceae</taxon>
        <taxon>Streptomyces</taxon>
    </lineage>
</organism>
<accession>A0A1E7KGC8</accession>
<dbReference type="CDD" id="cd05233">
    <property type="entry name" value="SDR_c"/>
    <property type="match status" value="1"/>
</dbReference>
<sequence length="278" mass="29740">MSESEPPEKLARTSLPLRGRVALVTGVSRRGGIGYALARRLAAYGASVFLHHFAPHDRDQEWGADDLEAVRDGVRAQLAEGATVADAHADLTDPDAPEELLETAAREFGHVDILVCNHALTGEDGPLGALTAAELDRHWAVDARSPILLAQAFAGRHDGRPGGSVVFMTSGQHLGPLPGEVAYGAAKAALAGVTVTLADQLADRGIRVNTVNPGPVDSGYLTEEMWRMVEPMFPFGRFGEPDDPARLISWLVTDEARWITGQVLDTEGGFGRWRPRGG</sequence>
<dbReference type="PRINTS" id="PR00081">
    <property type="entry name" value="GDHRDH"/>
</dbReference>
<dbReference type="OrthoDB" id="9803333at2"/>
<dbReference type="InterPro" id="IPR020904">
    <property type="entry name" value="Sc_DH/Rdtase_CS"/>
</dbReference>
<dbReference type="GO" id="GO:0016491">
    <property type="term" value="F:oxidoreductase activity"/>
    <property type="evidence" value="ECO:0007669"/>
    <property type="project" value="UniProtKB-KW"/>
</dbReference>
<dbReference type="PROSITE" id="PS00061">
    <property type="entry name" value="ADH_SHORT"/>
    <property type="match status" value="1"/>
</dbReference>
<dbReference type="SUPFAM" id="SSF51735">
    <property type="entry name" value="NAD(P)-binding Rossmann-fold domains"/>
    <property type="match status" value="1"/>
</dbReference>
<dbReference type="InterPro" id="IPR002347">
    <property type="entry name" value="SDR_fam"/>
</dbReference>
<evidence type="ECO:0000256" key="1">
    <source>
        <dbReference type="ARBA" id="ARBA00006484"/>
    </source>
</evidence>
<evidence type="ECO:0000313" key="4">
    <source>
        <dbReference type="Proteomes" id="UP000176101"/>
    </source>
</evidence>
<keyword evidence="4" id="KW-1185">Reference proteome</keyword>
<dbReference type="AlphaFoldDB" id="A0A1E7KGC8"/>
<comment type="caution">
    <text evidence="3">The sequence shown here is derived from an EMBL/GenBank/DDBJ whole genome shotgun (WGS) entry which is preliminary data.</text>
</comment>
<keyword evidence="2" id="KW-0560">Oxidoreductase</keyword>
<name>A0A1E7KGC8_9ACTN</name>
<evidence type="ECO:0000256" key="2">
    <source>
        <dbReference type="ARBA" id="ARBA00023002"/>
    </source>
</evidence>
<comment type="similarity">
    <text evidence="1">Belongs to the short-chain dehydrogenases/reductases (SDR) family.</text>
</comment>
<dbReference type="PATRIC" id="fig|1075402.3.peg.1598"/>
<reference evidence="3 4" key="1">
    <citation type="journal article" date="2016" name="Front. Microbiol.">
        <title>Comparative Genomics Analysis of Streptomyces Species Reveals Their Adaptation to the Marine Environment and Their Diversity at the Genomic Level.</title>
        <authorList>
            <person name="Tian X."/>
            <person name="Zhang Z."/>
            <person name="Yang T."/>
            <person name="Chen M."/>
            <person name="Li J."/>
            <person name="Chen F."/>
            <person name="Yang J."/>
            <person name="Li W."/>
            <person name="Zhang B."/>
            <person name="Zhang Z."/>
            <person name="Wu J."/>
            <person name="Zhang C."/>
            <person name="Long L."/>
            <person name="Xiao J."/>
        </authorList>
    </citation>
    <scope>NUCLEOTIDE SEQUENCE [LARGE SCALE GENOMIC DNA]</scope>
    <source>
        <strain evidence="3 4">SCSIO 02100</strain>
    </source>
</reference>